<proteinExistence type="predicted"/>
<gene>
    <name evidence="1" type="ORF">HNQ65_003789</name>
</gene>
<accession>A0A7W7YDJ4</accession>
<protein>
    <submittedName>
        <fullName evidence="1">Uncharacterized protein</fullName>
    </submittedName>
</protein>
<evidence type="ECO:0000313" key="2">
    <source>
        <dbReference type="Proteomes" id="UP000590740"/>
    </source>
</evidence>
<reference evidence="1 2" key="1">
    <citation type="submission" date="2020-08" db="EMBL/GenBank/DDBJ databases">
        <title>Genomic Encyclopedia of Type Strains, Phase IV (KMG-IV): sequencing the most valuable type-strain genomes for metagenomic binning, comparative biology and taxonomic classification.</title>
        <authorList>
            <person name="Goeker M."/>
        </authorList>
    </citation>
    <scope>NUCLEOTIDE SEQUENCE [LARGE SCALE GENOMIC DNA]</scope>
    <source>
        <strain evidence="1 2">DSM 12252</strain>
    </source>
</reference>
<dbReference type="AlphaFoldDB" id="A0A7W7YDJ4"/>
<organism evidence="1 2">
    <name type="scientific">Prosthecobacter vanneervenii</name>
    <dbReference type="NCBI Taxonomy" id="48466"/>
    <lineage>
        <taxon>Bacteria</taxon>
        <taxon>Pseudomonadati</taxon>
        <taxon>Verrucomicrobiota</taxon>
        <taxon>Verrucomicrobiia</taxon>
        <taxon>Verrucomicrobiales</taxon>
        <taxon>Verrucomicrobiaceae</taxon>
        <taxon>Prosthecobacter</taxon>
    </lineage>
</organism>
<dbReference type="EMBL" id="JACHIG010000008">
    <property type="protein sequence ID" value="MBB5034198.1"/>
    <property type="molecule type" value="Genomic_DNA"/>
</dbReference>
<sequence>MTRFPRPGCWFRFTPTDWNFIRDTLALDERGREGFNAMLDDPDAVPLILDNDKLFDAAILSRKAAMLSPELFFFIVVRHSLKEFGIQEVAVADYMAVVCADFGCSPTKGPNDINHAIDSLYSVDYLEAIENASRHHKFFLHVQCANQFLVLTCLYPDFLHRRAARRGAPDVDYYEQVVVSHLEAARRHVLADEFAMEETFEKVAECFPPARRAMNHTVREYLSLGQ</sequence>
<dbReference type="RefSeq" id="WP_184341757.1">
    <property type="nucleotide sequence ID" value="NZ_JACHIG010000008.1"/>
</dbReference>
<name>A0A7W7YDJ4_9BACT</name>
<dbReference type="Proteomes" id="UP000590740">
    <property type="component" value="Unassembled WGS sequence"/>
</dbReference>
<keyword evidence="2" id="KW-1185">Reference proteome</keyword>
<comment type="caution">
    <text evidence="1">The sequence shown here is derived from an EMBL/GenBank/DDBJ whole genome shotgun (WGS) entry which is preliminary data.</text>
</comment>
<evidence type="ECO:0000313" key="1">
    <source>
        <dbReference type="EMBL" id="MBB5034198.1"/>
    </source>
</evidence>